<organism evidence="14 15">
    <name type="scientific">Roseivivax isoporae LMG 25204</name>
    <dbReference type="NCBI Taxonomy" id="1449351"/>
    <lineage>
        <taxon>Bacteria</taxon>
        <taxon>Pseudomonadati</taxon>
        <taxon>Pseudomonadota</taxon>
        <taxon>Alphaproteobacteria</taxon>
        <taxon>Rhodobacterales</taxon>
        <taxon>Roseobacteraceae</taxon>
        <taxon>Roseivivax</taxon>
    </lineage>
</organism>
<evidence type="ECO:0000259" key="12">
    <source>
        <dbReference type="Pfam" id="PF01514"/>
    </source>
</evidence>
<keyword evidence="14" id="KW-0966">Cell projection</keyword>
<dbReference type="Pfam" id="PF01514">
    <property type="entry name" value="YscJ_FliF"/>
    <property type="match status" value="1"/>
</dbReference>
<dbReference type="Pfam" id="PF08345">
    <property type="entry name" value="YscJ_FliF_C"/>
    <property type="match status" value="1"/>
</dbReference>
<dbReference type="InterPro" id="IPR006182">
    <property type="entry name" value="FliF_N_dom"/>
</dbReference>
<dbReference type="PATRIC" id="fig|1449351.3.peg.2177"/>
<dbReference type="InterPro" id="IPR000067">
    <property type="entry name" value="FlgMring_FliF"/>
</dbReference>
<dbReference type="RefSeq" id="WP_244437544.1">
    <property type="nucleotide sequence ID" value="NZ_JAME01000014.1"/>
</dbReference>
<dbReference type="PANTHER" id="PTHR30046">
    <property type="entry name" value="FLAGELLAR M-RING PROTEIN"/>
    <property type="match status" value="1"/>
</dbReference>
<feature type="compositionally biased region" description="Polar residues" evidence="10">
    <location>
        <begin position="319"/>
        <end position="339"/>
    </location>
</feature>
<name>X7F7J6_9RHOB</name>
<dbReference type="eggNOG" id="COG1766">
    <property type="taxonomic scope" value="Bacteria"/>
</dbReference>
<evidence type="ECO:0000313" key="15">
    <source>
        <dbReference type="Proteomes" id="UP000023430"/>
    </source>
</evidence>
<comment type="caution">
    <text evidence="14">The sequence shown here is derived from an EMBL/GenBank/DDBJ whole genome shotgun (WGS) entry which is preliminary data.</text>
</comment>
<accession>X7F7J6</accession>
<evidence type="ECO:0000256" key="10">
    <source>
        <dbReference type="SAM" id="MobiDB-lite"/>
    </source>
</evidence>
<dbReference type="Proteomes" id="UP000023430">
    <property type="component" value="Unassembled WGS sequence"/>
</dbReference>
<dbReference type="PRINTS" id="PR01009">
    <property type="entry name" value="FLGMRINGFLIF"/>
</dbReference>
<dbReference type="NCBIfam" id="TIGR00206">
    <property type="entry name" value="fliF"/>
    <property type="match status" value="1"/>
</dbReference>
<keyword evidence="6 11" id="KW-1133">Transmembrane helix</keyword>
<feature type="region of interest" description="Disordered" evidence="10">
    <location>
        <begin position="270"/>
        <end position="339"/>
    </location>
</feature>
<evidence type="ECO:0000256" key="4">
    <source>
        <dbReference type="ARBA" id="ARBA00022475"/>
    </source>
</evidence>
<reference evidence="14 15" key="1">
    <citation type="submission" date="2014-01" db="EMBL/GenBank/DDBJ databases">
        <title>Roseivivax isoporae LMG 25204 Genome Sequencing.</title>
        <authorList>
            <person name="Lai Q."/>
            <person name="Li G."/>
            <person name="Shao Z."/>
        </authorList>
    </citation>
    <scope>NUCLEOTIDE SEQUENCE [LARGE SCALE GENOMIC DNA]</scope>
    <source>
        <strain evidence="14 15">LMG 25204</strain>
    </source>
</reference>
<keyword evidence="8 9" id="KW-0975">Bacterial flagellum</keyword>
<comment type="similarity">
    <text evidence="3 9">Belongs to the FliF family.</text>
</comment>
<dbReference type="STRING" id="1449351.RISW2_04130"/>
<evidence type="ECO:0000256" key="7">
    <source>
        <dbReference type="ARBA" id="ARBA00023136"/>
    </source>
</evidence>
<evidence type="ECO:0000256" key="1">
    <source>
        <dbReference type="ARBA" id="ARBA00004117"/>
    </source>
</evidence>
<dbReference type="EMBL" id="JAME01000014">
    <property type="protein sequence ID" value="ETX28907.1"/>
    <property type="molecule type" value="Genomic_DNA"/>
</dbReference>
<evidence type="ECO:0000256" key="11">
    <source>
        <dbReference type="SAM" id="Phobius"/>
    </source>
</evidence>
<feature type="domain" description="Flagellar M-ring N-terminal" evidence="12">
    <location>
        <begin position="39"/>
        <end position="211"/>
    </location>
</feature>
<feature type="region of interest" description="Disordered" evidence="10">
    <location>
        <begin position="462"/>
        <end position="506"/>
    </location>
</feature>
<evidence type="ECO:0000256" key="5">
    <source>
        <dbReference type="ARBA" id="ARBA00022692"/>
    </source>
</evidence>
<evidence type="ECO:0000313" key="14">
    <source>
        <dbReference type="EMBL" id="ETX28907.1"/>
    </source>
</evidence>
<proteinExistence type="inferred from homology"/>
<evidence type="ECO:0000256" key="8">
    <source>
        <dbReference type="ARBA" id="ARBA00023143"/>
    </source>
</evidence>
<dbReference type="Gene3D" id="3.30.70.1530">
    <property type="entry name" value="Hypothetical protein rpa1041"/>
    <property type="match status" value="1"/>
</dbReference>
<evidence type="ECO:0000256" key="9">
    <source>
        <dbReference type="PIRNR" id="PIRNR004862"/>
    </source>
</evidence>
<evidence type="ECO:0000259" key="13">
    <source>
        <dbReference type="Pfam" id="PF08345"/>
    </source>
</evidence>
<dbReference type="GO" id="GO:0003774">
    <property type="term" value="F:cytoskeletal motor activity"/>
    <property type="evidence" value="ECO:0007669"/>
    <property type="project" value="InterPro"/>
</dbReference>
<dbReference type="InterPro" id="IPR045851">
    <property type="entry name" value="AMP-bd_C_sf"/>
</dbReference>
<dbReference type="InterPro" id="IPR043427">
    <property type="entry name" value="YscJ/FliF"/>
</dbReference>
<comment type="function">
    <text evidence="9">The M ring may be actively involved in energy transduction.</text>
</comment>
<dbReference type="PIRSF" id="PIRSF004862">
    <property type="entry name" value="FliF"/>
    <property type="match status" value="1"/>
</dbReference>
<keyword evidence="7 11" id="KW-0472">Membrane</keyword>
<feature type="transmembrane region" description="Helical" evidence="11">
    <location>
        <begin position="434"/>
        <end position="452"/>
    </location>
</feature>
<evidence type="ECO:0000256" key="2">
    <source>
        <dbReference type="ARBA" id="ARBA00004651"/>
    </source>
</evidence>
<dbReference type="GO" id="GO:0071973">
    <property type="term" value="P:bacterial-type flagellum-dependent cell motility"/>
    <property type="evidence" value="ECO:0007669"/>
    <property type="project" value="InterPro"/>
</dbReference>
<keyword evidence="14" id="KW-0969">Cilium</keyword>
<dbReference type="GO" id="GO:0009431">
    <property type="term" value="C:bacterial-type flagellum basal body, MS ring"/>
    <property type="evidence" value="ECO:0007669"/>
    <property type="project" value="InterPro"/>
</dbReference>
<feature type="transmembrane region" description="Helical" evidence="11">
    <location>
        <begin position="16"/>
        <end position="38"/>
    </location>
</feature>
<keyword evidence="4" id="KW-1003">Cell membrane</keyword>
<dbReference type="AlphaFoldDB" id="X7F7J6"/>
<evidence type="ECO:0000256" key="6">
    <source>
        <dbReference type="ARBA" id="ARBA00022989"/>
    </source>
</evidence>
<gene>
    <name evidence="14" type="ORF">RISW2_04130</name>
</gene>
<keyword evidence="14" id="KW-0282">Flagellum</keyword>
<keyword evidence="5 11" id="KW-0812">Transmembrane</keyword>
<comment type="subcellular location">
    <subcellularLocation>
        <location evidence="1 9">Bacterial flagellum basal body</location>
    </subcellularLocation>
    <subcellularLocation>
        <location evidence="2">Cell membrane</location>
        <topology evidence="2">Multi-pass membrane protein</topology>
    </subcellularLocation>
</comment>
<keyword evidence="15" id="KW-1185">Reference proteome</keyword>
<evidence type="ECO:0000256" key="3">
    <source>
        <dbReference type="ARBA" id="ARBA00007971"/>
    </source>
</evidence>
<feature type="domain" description="Flagellar M-ring C-terminal" evidence="13">
    <location>
        <begin position="244"/>
        <end position="408"/>
    </location>
</feature>
<dbReference type="PANTHER" id="PTHR30046:SF0">
    <property type="entry name" value="FLAGELLAR M-RING PROTEIN"/>
    <property type="match status" value="1"/>
</dbReference>
<sequence>MNVLTQNLMALGRGRLIALGATGVGLVLLLVLGLGTVMTPSFRPLYGDLDPASASRIVSTLEQAGFRVELDRAGSVVSVPEADIARARMTLADQGLPSQGTPGWELFDDASGLGMNTFMQRVNRLRALEGELSRSVRTIDGIEAARVHLVIPEREAFSRTRPEATASVIVRSRAGYAISRRQALAIRALVASAVPDMSPGAVTVLSASGETILGRDSDLPGEAAVTSDQAAMEERLSRSVTEILAARVGAANVRVQARVDLSTERQVIRQESFDPDQQVIRSTETREEATEGSEAAAGQVGVANQLPPELADAAEDGPRSSSRSTQSDEIVNYEIGSTLSETVREPGDVERVSVAVLVNGIYETGPNGAAVYRERTPEEIERIERLVRSAIGFDAERGDTVSVESLQFMTFEEDTGLAQGSLLGDLLARNMMSILRGVLALAIVVAILVFAVRPALRRALDAPPAPAPDADAAALPKGEAAPQQVGTDVARPQIPANPGRRMITGDDGRVTRIEPALDGIIDDDAPDDLVSLASVRGGVRRRRVQSVGELVDAEPDESIRVLRHWLAEGA</sequence>
<protein>
    <recommendedName>
        <fullName evidence="9">Flagellar M-ring protein</fullName>
    </recommendedName>
</protein>
<dbReference type="Gene3D" id="3.30.300.30">
    <property type="match status" value="1"/>
</dbReference>
<dbReference type="GO" id="GO:0005886">
    <property type="term" value="C:plasma membrane"/>
    <property type="evidence" value="ECO:0007669"/>
    <property type="project" value="UniProtKB-SubCell"/>
</dbReference>
<dbReference type="InterPro" id="IPR013556">
    <property type="entry name" value="Flag_M-ring_C"/>
</dbReference>